<proteinExistence type="predicted"/>
<reference evidence="1 2" key="1">
    <citation type="submission" date="2023-05" db="EMBL/GenBank/DDBJ databases">
        <title>Rombocin, a short stable natural nisin variant, displays selective antimicrobial activity against Listeria monocytogenes and employs dual mode of action to kill target bacterial strains.</title>
        <authorList>
            <person name="Wambui J."/>
            <person name="Stephan R."/>
            <person name="Kuipers O.P."/>
        </authorList>
    </citation>
    <scope>NUCLEOTIDE SEQUENCE [LARGE SCALE GENOMIC DNA]</scope>
    <source>
        <strain evidence="1 2">RC002</strain>
    </source>
</reference>
<evidence type="ECO:0000313" key="1">
    <source>
        <dbReference type="EMBL" id="MDK2561933.1"/>
    </source>
</evidence>
<dbReference type="RefSeq" id="WP_284130927.1">
    <property type="nucleotide sequence ID" value="NZ_JASKYM010000001.1"/>
</dbReference>
<dbReference type="InterPro" id="IPR008323">
    <property type="entry name" value="UCP033563"/>
</dbReference>
<dbReference type="PANTHER" id="PTHR36454:SF1">
    <property type="entry name" value="DUF1015 DOMAIN-CONTAINING PROTEIN"/>
    <property type="match status" value="1"/>
</dbReference>
<dbReference type="PIRSF" id="PIRSF033563">
    <property type="entry name" value="UCP033563"/>
    <property type="match status" value="1"/>
</dbReference>
<dbReference type="PANTHER" id="PTHR36454">
    <property type="entry name" value="LMO2823 PROTEIN"/>
    <property type="match status" value="1"/>
</dbReference>
<organism evidence="1 2">
    <name type="scientific">Romboutsia sedimentorum</name>
    <dbReference type="NCBI Taxonomy" id="1368474"/>
    <lineage>
        <taxon>Bacteria</taxon>
        <taxon>Bacillati</taxon>
        <taxon>Bacillota</taxon>
        <taxon>Clostridia</taxon>
        <taxon>Peptostreptococcales</taxon>
        <taxon>Peptostreptococcaceae</taxon>
        <taxon>Romboutsia</taxon>
    </lineage>
</organism>
<sequence length="413" mass="48013">MATIKPFKAIMPREDLAKHVASLPYDVMNSEEAKTLAQDNPYSFLHIDKAEIDLNKDIYEYDESVYIKASENLNEFRDNNILIKEEKECLYIYKQVMNGRSQIGIVACVSVDESLNGIIKKHEYTKPDKELDRTNHIKYCNAHTGTILITYKNKEIINKIVKDYSYNNKPIYDFITSDNISHTIWKIEDKETLSSLIEGFEKVPYLYIADGHHRAASAENIAKKMRTQNQAYTGKEEFNYFLAMIAPDNELMILDYNRVVKHLNGLEDNEFIDKLKENFEIREIKDDKYKPNEKGKIGMYLSGKWYEIKVKEGMIQNKDIIKSLDVSILHDNIINPILGIKNSREDKRIDFIGGIRGLNELENRVDNDMKVAFALYPTSIEELIKVADERKIMPAKSTWFEPKVRCGLFLHEL</sequence>
<name>A0ABT7E4S9_9FIRM</name>
<accession>A0ABT7E4S9</accession>
<evidence type="ECO:0000313" key="2">
    <source>
        <dbReference type="Proteomes" id="UP001301012"/>
    </source>
</evidence>
<comment type="caution">
    <text evidence="1">The sequence shown here is derived from an EMBL/GenBank/DDBJ whole genome shotgun (WGS) entry which is preliminary data.</text>
</comment>
<dbReference type="Pfam" id="PF06245">
    <property type="entry name" value="DUF1015"/>
    <property type="match status" value="1"/>
</dbReference>
<gene>
    <name evidence="1" type="ORF">QOZ84_00100</name>
</gene>
<protein>
    <submittedName>
        <fullName evidence="1">DUF1015 family protein</fullName>
    </submittedName>
</protein>
<keyword evidence="2" id="KW-1185">Reference proteome</keyword>
<dbReference type="EMBL" id="JASKYM010000001">
    <property type="protein sequence ID" value="MDK2561933.1"/>
    <property type="molecule type" value="Genomic_DNA"/>
</dbReference>
<dbReference type="Proteomes" id="UP001301012">
    <property type="component" value="Unassembled WGS sequence"/>
</dbReference>